<dbReference type="SUPFAM" id="SSF51215">
    <property type="entry name" value="Regulatory protein AraC"/>
    <property type="match status" value="1"/>
</dbReference>
<gene>
    <name evidence="5" type="ORF">C4K46_00485</name>
</gene>
<evidence type="ECO:0000313" key="5">
    <source>
        <dbReference type="EMBL" id="MBP2622412.1"/>
    </source>
</evidence>
<evidence type="ECO:0000256" key="1">
    <source>
        <dbReference type="ARBA" id="ARBA00023015"/>
    </source>
</evidence>
<dbReference type="InterPro" id="IPR018060">
    <property type="entry name" value="HTH_AraC"/>
</dbReference>
<dbReference type="Gene3D" id="1.10.10.60">
    <property type="entry name" value="Homeodomain-like"/>
    <property type="match status" value="2"/>
</dbReference>
<feature type="domain" description="HTH araC/xylS-type" evidence="4">
    <location>
        <begin position="176"/>
        <end position="275"/>
    </location>
</feature>
<dbReference type="EMBL" id="PRDG01000001">
    <property type="protein sequence ID" value="MBP2622412.1"/>
    <property type="molecule type" value="Genomic_DNA"/>
</dbReference>
<dbReference type="InterPro" id="IPR009057">
    <property type="entry name" value="Homeodomain-like_sf"/>
</dbReference>
<dbReference type="Proteomes" id="UP001519296">
    <property type="component" value="Unassembled WGS sequence"/>
</dbReference>
<evidence type="ECO:0000313" key="6">
    <source>
        <dbReference type="Proteomes" id="UP001519296"/>
    </source>
</evidence>
<dbReference type="RefSeq" id="WP_209626289.1">
    <property type="nucleotide sequence ID" value="NZ_PRDG01000001.1"/>
</dbReference>
<protein>
    <submittedName>
        <fullName evidence="5">AraC family transcriptional regulator</fullName>
    </submittedName>
</protein>
<keyword evidence="6" id="KW-1185">Reference proteome</keyword>
<dbReference type="InterPro" id="IPR003313">
    <property type="entry name" value="AraC-bd"/>
</dbReference>
<name>A0ABS5B0Q6_9STRE</name>
<evidence type="ECO:0000256" key="2">
    <source>
        <dbReference type="ARBA" id="ARBA00023125"/>
    </source>
</evidence>
<proteinExistence type="predicted"/>
<reference evidence="5 6" key="1">
    <citation type="submission" date="2018-02" db="EMBL/GenBank/DDBJ databases">
        <title>Draft genome sequence of Streptococcus oricebi CCUG 70868T type strain.</title>
        <authorList>
            <person name="Mendez V."/>
            <person name="Salva-Serra F."/>
            <person name="Jaen-Luchoro D."/>
            <person name="Gonzales-Siles L."/>
            <person name="Karlsson R."/>
            <person name="Engstrom-Jakobsson H."/>
            <person name="Busquets A."/>
            <person name="Gomila M."/>
            <person name="Pineiro-Iglesias B."/>
            <person name="Bennasar-Figueras A."/>
            <person name="Seeger M."/>
            <person name="Moore E."/>
        </authorList>
    </citation>
    <scope>NUCLEOTIDE SEQUENCE [LARGE SCALE GENOMIC DNA]</scope>
    <source>
        <strain evidence="5 6">CCUG 70868</strain>
    </source>
</reference>
<dbReference type="Gene3D" id="2.60.120.280">
    <property type="entry name" value="Regulatory protein AraC"/>
    <property type="match status" value="1"/>
</dbReference>
<dbReference type="PROSITE" id="PS01124">
    <property type="entry name" value="HTH_ARAC_FAMILY_2"/>
    <property type="match status" value="1"/>
</dbReference>
<sequence length="276" mass="31996">MFINTEYQTNTIDLSLDFYGYEDCPAGYSFGPALRDNFVLHYISQGRGTFHYQDQVIELAAGDFFLLKPDELTFYQADSKEPWSYYWLGLSGTKISHYFQLSEIYQDAFIKDKTSLGSLQVGQLLEKIVKEAEQAHSPRLYQLHLIGQIYELLFQLGQLAPQESGDKGRASYQLYLEAKRMIESRYSLEQLSIQAIASELNIHRSYLSTLFKQYSKLSPKELLLYVRMQRAKQLLEDTQEPIKVIASSVGFSDALYFSKAFKHYFKRSPSQVRKKN</sequence>
<comment type="caution">
    <text evidence="5">The sequence shown here is derived from an EMBL/GenBank/DDBJ whole genome shotgun (WGS) entry which is preliminary data.</text>
</comment>
<dbReference type="CDD" id="cd06986">
    <property type="entry name" value="cupin_MmsR-like_N"/>
    <property type="match status" value="1"/>
</dbReference>
<accession>A0ABS5B0Q6</accession>
<evidence type="ECO:0000259" key="4">
    <source>
        <dbReference type="PROSITE" id="PS01124"/>
    </source>
</evidence>
<keyword evidence="2" id="KW-0238">DNA-binding</keyword>
<dbReference type="InterPro" id="IPR018062">
    <property type="entry name" value="HTH_AraC-typ_CS"/>
</dbReference>
<keyword evidence="3" id="KW-0804">Transcription</keyword>
<dbReference type="Pfam" id="PF02311">
    <property type="entry name" value="AraC_binding"/>
    <property type="match status" value="1"/>
</dbReference>
<dbReference type="SMART" id="SM00342">
    <property type="entry name" value="HTH_ARAC"/>
    <property type="match status" value="1"/>
</dbReference>
<dbReference type="InterPro" id="IPR037923">
    <property type="entry name" value="HTH-like"/>
</dbReference>
<dbReference type="Pfam" id="PF12833">
    <property type="entry name" value="HTH_18"/>
    <property type="match status" value="1"/>
</dbReference>
<dbReference type="PANTHER" id="PTHR43280">
    <property type="entry name" value="ARAC-FAMILY TRANSCRIPTIONAL REGULATOR"/>
    <property type="match status" value="1"/>
</dbReference>
<keyword evidence="1" id="KW-0805">Transcription regulation</keyword>
<dbReference type="SUPFAM" id="SSF46689">
    <property type="entry name" value="Homeodomain-like"/>
    <property type="match status" value="1"/>
</dbReference>
<evidence type="ECO:0000256" key="3">
    <source>
        <dbReference type="ARBA" id="ARBA00023163"/>
    </source>
</evidence>
<organism evidence="5 6">
    <name type="scientific">Streptococcus oricebi</name>
    <dbReference type="NCBI Taxonomy" id="1547447"/>
    <lineage>
        <taxon>Bacteria</taxon>
        <taxon>Bacillati</taxon>
        <taxon>Bacillota</taxon>
        <taxon>Bacilli</taxon>
        <taxon>Lactobacillales</taxon>
        <taxon>Streptococcaceae</taxon>
        <taxon>Streptococcus</taxon>
    </lineage>
</organism>
<dbReference type="PANTHER" id="PTHR43280:SF30">
    <property type="entry name" value="MMSAB OPERON REGULATORY PROTEIN"/>
    <property type="match status" value="1"/>
</dbReference>
<dbReference type="PROSITE" id="PS00041">
    <property type="entry name" value="HTH_ARAC_FAMILY_1"/>
    <property type="match status" value="2"/>
</dbReference>